<keyword evidence="2" id="KW-1133">Transmembrane helix</keyword>
<dbReference type="OrthoDB" id="649864at2759"/>
<dbReference type="CDD" id="cd01960">
    <property type="entry name" value="nsLTP1"/>
    <property type="match status" value="1"/>
</dbReference>
<dbReference type="InterPro" id="IPR016140">
    <property type="entry name" value="Bifunc_inhib/LTP/seed_store"/>
</dbReference>
<evidence type="ECO:0000256" key="1">
    <source>
        <dbReference type="RuleBase" id="RU000628"/>
    </source>
</evidence>
<evidence type="ECO:0000259" key="3">
    <source>
        <dbReference type="SMART" id="SM00499"/>
    </source>
</evidence>
<keyword evidence="1" id="KW-0813">Transport</keyword>
<dbReference type="EMBL" id="MVGT01000438">
    <property type="protein sequence ID" value="OVA17276.1"/>
    <property type="molecule type" value="Genomic_DNA"/>
</dbReference>
<comment type="caution">
    <text evidence="4">The sequence shown here is derived from an EMBL/GenBank/DDBJ whole genome shotgun (WGS) entry which is preliminary data.</text>
</comment>
<evidence type="ECO:0000256" key="2">
    <source>
        <dbReference type="SAM" id="Phobius"/>
    </source>
</evidence>
<dbReference type="PRINTS" id="PR00382">
    <property type="entry name" value="LIPIDTRNSFER"/>
</dbReference>
<evidence type="ECO:0000313" key="4">
    <source>
        <dbReference type="EMBL" id="OVA17276.1"/>
    </source>
</evidence>
<proteinExistence type="inferred from homology"/>
<dbReference type="PANTHER" id="PTHR33076">
    <property type="entry name" value="NON-SPECIFIC LIPID-TRANSFER PROTEIN 2-RELATED"/>
    <property type="match status" value="1"/>
</dbReference>
<feature type="transmembrane region" description="Helical" evidence="2">
    <location>
        <begin position="12"/>
        <end position="31"/>
    </location>
</feature>
<dbReference type="SMART" id="SM00499">
    <property type="entry name" value="AAI"/>
    <property type="match status" value="1"/>
</dbReference>
<dbReference type="STRING" id="56857.A0A200R3I2"/>
<sequence length="128" mass="13930">MVTTNTVSMSVSHTVVCSLKLLLLFMVAFMARQSEGYISCDDVIGSLMPCVDYARYGGTVSEQCCSAVRQLSHMARSTEDRQQVCACGKGYAPLVPGLNFNFINKIPKKCGVHLSLNISPDIDCSKVK</sequence>
<dbReference type="Pfam" id="PF00234">
    <property type="entry name" value="Tryp_alpha_amyl"/>
    <property type="match status" value="1"/>
</dbReference>
<protein>
    <recommendedName>
        <fullName evidence="1">Non-specific lipid-transfer protein</fullName>
    </recommendedName>
</protein>
<reference evidence="4 5" key="1">
    <citation type="journal article" date="2017" name="Mol. Plant">
        <title>The Genome of Medicinal Plant Macleaya cordata Provides New Insights into Benzylisoquinoline Alkaloids Metabolism.</title>
        <authorList>
            <person name="Liu X."/>
            <person name="Liu Y."/>
            <person name="Huang P."/>
            <person name="Ma Y."/>
            <person name="Qing Z."/>
            <person name="Tang Q."/>
            <person name="Cao H."/>
            <person name="Cheng P."/>
            <person name="Zheng Y."/>
            <person name="Yuan Z."/>
            <person name="Zhou Y."/>
            <person name="Liu J."/>
            <person name="Tang Z."/>
            <person name="Zhuo Y."/>
            <person name="Zhang Y."/>
            <person name="Yu L."/>
            <person name="Huang J."/>
            <person name="Yang P."/>
            <person name="Peng Q."/>
            <person name="Zhang J."/>
            <person name="Jiang W."/>
            <person name="Zhang Z."/>
            <person name="Lin K."/>
            <person name="Ro D.K."/>
            <person name="Chen X."/>
            <person name="Xiong X."/>
            <person name="Shang Y."/>
            <person name="Huang S."/>
            <person name="Zeng J."/>
        </authorList>
    </citation>
    <scope>NUCLEOTIDE SEQUENCE [LARGE SCALE GENOMIC DNA]</scope>
    <source>
        <strain evidence="5">cv. BLH2017</strain>
        <tissue evidence="4">Root</tissue>
    </source>
</reference>
<accession>A0A200R3I2</accession>
<keyword evidence="2" id="KW-0812">Transmembrane</keyword>
<dbReference type="PROSITE" id="PS00597">
    <property type="entry name" value="PLANT_LTP"/>
    <property type="match status" value="1"/>
</dbReference>
<keyword evidence="5" id="KW-1185">Reference proteome</keyword>
<evidence type="ECO:0000313" key="5">
    <source>
        <dbReference type="Proteomes" id="UP000195402"/>
    </source>
</evidence>
<feature type="domain" description="Bifunctional inhibitor/plant lipid transfer protein/seed storage helical" evidence="3">
    <location>
        <begin position="40"/>
        <end position="124"/>
    </location>
</feature>
<dbReference type="GO" id="GO:0008289">
    <property type="term" value="F:lipid binding"/>
    <property type="evidence" value="ECO:0007669"/>
    <property type="project" value="UniProtKB-KW"/>
</dbReference>
<dbReference type="AlphaFoldDB" id="A0A200R3I2"/>
<keyword evidence="2" id="KW-0472">Membrane</keyword>
<dbReference type="OMA" id="KECCNSC"/>
<dbReference type="InterPro" id="IPR036312">
    <property type="entry name" value="Bifun_inhib/LTP/seed_sf"/>
</dbReference>
<comment type="function">
    <text evidence="1">Plant non-specific lipid-transfer proteins transfer phospholipids as well as galactolipids across membranes. May play a role in wax or cutin deposition in the cell walls of expanding epidermal cells and certain secretory tissues.</text>
</comment>
<organism evidence="4 5">
    <name type="scientific">Macleaya cordata</name>
    <name type="common">Five-seeded plume-poppy</name>
    <name type="synonym">Bocconia cordata</name>
    <dbReference type="NCBI Taxonomy" id="56857"/>
    <lineage>
        <taxon>Eukaryota</taxon>
        <taxon>Viridiplantae</taxon>
        <taxon>Streptophyta</taxon>
        <taxon>Embryophyta</taxon>
        <taxon>Tracheophyta</taxon>
        <taxon>Spermatophyta</taxon>
        <taxon>Magnoliopsida</taxon>
        <taxon>Ranunculales</taxon>
        <taxon>Papaveraceae</taxon>
        <taxon>Papaveroideae</taxon>
        <taxon>Macleaya</taxon>
    </lineage>
</organism>
<gene>
    <name evidence="4" type="ORF">BVC80_1837g74</name>
</gene>
<dbReference type="InParanoid" id="A0A200R3I2"/>
<dbReference type="SUPFAM" id="SSF47699">
    <property type="entry name" value="Bifunctional inhibitor/lipid-transfer protein/seed storage 2S albumin"/>
    <property type="match status" value="1"/>
</dbReference>
<dbReference type="GO" id="GO:0006869">
    <property type="term" value="P:lipid transport"/>
    <property type="evidence" value="ECO:0007669"/>
    <property type="project" value="InterPro"/>
</dbReference>
<dbReference type="InterPro" id="IPR000528">
    <property type="entry name" value="Plant_nsLTP"/>
</dbReference>
<dbReference type="Gene3D" id="1.10.110.10">
    <property type="entry name" value="Plant lipid-transfer and hydrophobic proteins"/>
    <property type="match status" value="1"/>
</dbReference>
<dbReference type="Proteomes" id="UP000195402">
    <property type="component" value="Unassembled WGS sequence"/>
</dbReference>
<keyword evidence="1" id="KW-0446">Lipid-binding</keyword>
<name>A0A200R3I2_MACCD</name>
<comment type="similarity">
    <text evidence="1">Belongs to the plant LTP family.</text>
</comment>